<proteinExistence type="predicted"/>
<dbReference type="AlphaFoldDB" id="A0AAE1B5L3"/>
<dbReference type="Proteomes" id="UP001283361">
    <property type="component" value="Unassembled WGS sequence"/>
</dbReference>
<dbReference type="EMBL" id="JAWDGP010000465">
    <property type="protein sequence ID" value="KAK3800289.1"/>
    <property type="molecule type" value="Genomic_DNA"/>
</dbReference>
<evidence type="ECO:0000313" key="3">
    <source>
        <dbReference type="Proteomes" id="UP001283361"/>
    </source>
</evidence>
<protein>
    <submittedName>
        <fullName evidence="2">Uncharacterized protein</fullName>
    </submittedName>
</protein>
<keyword evidence="3" id="KW-1185">Reference proteome</keyword>
<accession>A0AAE1B5L3</accession>
<organism evidence="2 3">
    <name type="scientific">Elysia crispata</name>
    <name type="common">lettuce slug</name>
    <dbReference type="NCBI Taxonomy" id="231223"/>
    <lineage>
        <taxon>Eukaryota</taxon>
        <taxon>Metazoa</taxon>
        <taxon>Spiralia</taxon>
        <taxon>Lophotrochozoa</taxon>
        <taxon>Mollusca</taxon>
        <taxon>Gastropoda</taxon>
        <taxon>Heterobranchia</taxon>
        <taxon>Euthyneura</taxon>
        <taxon>Panpulmonata</taxon>
        <taxon>Sacoglossa</taxon>
        <taxon>Placobranchoidea</taxon>
        <taxon>Plakobranchidae</taxon>
        <taxon>Elysia</taxon>
    </lineage>
</organism>
<sequence>MADILPHHPRPVSEPLTKPPDLPAEGAYVIDGSRPVRSRDRSTVARYPTPEDSTLTHRQPVTGRAMHACERPTVTAEQQPMIYRLVLSIRTDLGTARFAQTGFF</sequence>
<gene>
    <name evidence="2" type="ORF">RRG08_026004</name>
</gene>
<evidence type="ECO:0000313" key="2">
    <source>
        <dbReference type="EMBL" id="KAK3800289.1"/>
    </source>
</evidence>
<feature type="region of interest" description="Disordered" evidence="1">
    <location>
        <begin position="1"/>
        <end position="57"/>
    </location>
</feature>
<reference evidence="2" key="1">
    <citation type="journal article" date="2023" name="G3 (Bethesda)">
        <title>A reference genome for the long-term kleptoplast-retaining sea slug Elysia crispata morphotype clarki.</title>
        <authorList>
            <person name="Eastman K.E."/>
            <person name="Pendleton A.L."/>
            <person name="Shaikh M.A."/>
            <person name="Suttiyut T."/>
            <person name="Ogas R."/>
            <person name="Tomko P."/>
            <person name="Gavelis G."/>
            <person name="Widhalm J.R."/>
            <person name="Wisecaver J.H."/>
        </authorList>
    </citation>
    <scope>NUCLEOTIDE SEQUENCE</scope>
    <source>
        <strain evidence="2">ECLA1</strain>
    </source>
</reference>
<evidence type="ECO:0000256" key="1">
    <source>
        <dbReference type="SAM" id="MobiDB-lite"/>
    </source>
</evidence>
<name>A0AAE1B5L3_9GAST</name>
<comment type="caution">
    <text evidence="2">The sequence shown here is derived from an EMBL/GenBank/DDBJ whole genome shotgun (WGS) entry which is preliminary data.</text>
</comment>